<organism evidence="1 2">
    <name type="scientific">Byssothecium circinans</name>
    <dbReference type="NCBI Taxonomy" id="147558"/>
    <lineage>
        <taxon>Eukaryota</taxon>
        <taxon>Fungi</taxon>
        <taxon>Dikarya</taxon>
        <taxon>Ascomycota</taxon>
        <taxon>Pezizomycotina</taxon>
        <taxon>Dothideomycetes</taxon>
        <taxon>Pleosporomycetidae</taxon>
        <taxon>Pleosporales</taxon>
        <taxon>Massarineae</taxon>
        <taxon>Massarinaceae</taxon>
        <taxon>Byssothecium</taxon>
    </lineage>
</organism>
<evidence type="ECO:0008006" key="3">
    <source>
        <dbReference type="Google" id="ProtNLM"/>
    </source>
</evidence>
<dbReference type="PANTHER" id="PTHR21310:SF37">
    <property type="entry name" value="AMINOGLYCOSIDE PHOSPHOTRANSFERASE DOMAIN-CONTAINING PROTEIN"/>
    <property type="match status" value="1"/>
</dbReference>
<dbReference type="InterPro" id="IPR011009">
    <property type="entry name" value="Kinase-like_dom_sf"/>
</dbReference>
<gene>
    <name evidence="1" type="ORF">CC80DRAFT_21356</name>
</gene>
<dbReference type="SUPFAM" id="SSF56112">
    <property type="entry name" value="Protein kinase-like (PK-like)"/>
    <property type="match status" value="1"/>
</dbReference>
<protein>
    <recommendedName>
        <fullName evidence="3">Aminoglycoside phosphotransferase domain-containing protein</fullName>
    </recommendedName>
</protein>
<accession>A0A6A5U7J2</accession>
<proteinExistence type="predicted"/>
<dbReference type="PANTHER" id="PTHR21310">
    <property type="entry name" value="AMINOGLYCOSIDE PHOSPHOTRANSFERASE-RELATED-RELATED"/>
    <property type="match status" value="1"/>
</dbReference>
<sequence>MPPTLEPVSRDSDTIEEVFEEKTKPPTLKLIDREFTIKEALEEETNVIHLASYVPAIERLYQDIWEQRVSVAALVKHHMRLGEQDECTVLPPKHWIRGGFNICVIVEVNSSHQKVVFRCPMPHKLAEARYPGSIDEKLSCEVGAHAWVEEKCPEIRSPRLFGFGFMDGRHFTHTKHVPFFTRIGRLFWRSIYRFFRLPLLSHFVWNPPRHQVPFAYMVLEYLGPETGQMLSDTFNTYREDEARRQRLFRGISRILLSLARIPQVQIGSFRFNNNGIVTLANRPLSCSMMILENEGATRTMQTKDTYSCTDAFVSDTLTFHDHRFLSEPNAVYNEGDCRGQMAVKTLLRVLSHVYIKRELRNGPFILQFTDFHASNILVDNQWNVTGLIDLEWICALPSEMFEVPYWLTGHAVDQLKGEKLDEFDRVRREFMRLFEEEERATKAKAGHNITLSEVMQDMWESKGVWFWHCVSSVNAMYFVLETHLYPPKSLSLEAERFVSRFWCRNSEDVVRKKLADKQAYDDELRKLFRE</sequence>
<dbReference type="AlphaFoldDB" id="A0A6A5U7J2"/>
<name>A0A6A5U7J2_9PLEO</name>
<evidence type="ECO:0000313" key="1">
    <source>
        <dbReference type="EMBL" id="KAF1958856.1"/>
    </source>
</evidence>
<dbReference type="InterPro" id="IPR051678">
    <property type="entry name" value="AGP_Transferase"/>
</dbReference>
<dbReference type="OrthoDB" id="3645574at2759"/>
<dbReference type="EMBL" id="ML976986">
    <property type="protein sequence ID" value="KAF1958856.1"/>
    <property type="molecule type" value="Genomic_DNA"/>
</dbReference>
<keyword evidence="2" id="KW-1185">Reference proteome</keyword>
<reference evidence="1" key="1">
    <citation type="journal article" date="2020" name="Stud. Mycol.">
        <title>101 Dothideomycetes genomes: a test case for predicting lifestyles and emergence of pathogens.</title>
        <authorList>
            <person name="Haridas S."/>
            <person name="Albert R."/>
            <person name="Binder M."/>
            <person name="Bloem J."/>
            <person name="Labutti K."/>
            <person name="Salamov A."/>
            <person name="Andreopoulos B."/>
            <person name="Baker S."/>
            <person name="Barry K."/>
            <person name="Bills G."/>
            <person name="Bluhm B."/>
            <person name="Cannon C."/>
            <person name="Castanera R."/>
            <person name="Culley D."/>
            <person name="Daum C."/>
            <person name="Ezra D."/>
            <person name="Gonzalez J."/>
            <person name="Henrissat B."/>
            <person name="Kuo A."/>
            <person name="Liang C."/>
            <person name="Lipzen A."/>
            <person name="Lutzoni F."/>
            <person name="Magnuson J."/>
            <person name="Mondo S."/>
            <person name="Nolan M."/>
            <person name="Ohm R."/>
            <person name="Pangilinan J."/>
            <person name="Park H.-J."/>
            <person name="Ramirez L."/>
            <person name="Alfaro M."/>
            <person name="Sun H."/>
            <person name="Tritt A."/>
            <person name="Yoshinaga Y."/>
            <person name="Zwiers L.-H."/>
            <person name="Turgeon B."/>
            <person name="Goodwin S."/>
            <person name="Spatafora J."/>
            <person name="Crous P."/>
            <person name="Grigoriev I."/>
        </authorList>
    </citation>
    <scope>NUCLEOTIDE SEQUENCE</scope>
    <source>
        <strain evidence="1">CBS 675.92</strain>
    </source>
</reference>
<evidence type="ECO:0000313" key="2">
    <source>
        <dbReference type="Proteomes" id="UP000800035"/>
    </source>
</evidence>
<dbReference type="Proteomes" id="UP000800035">
    <property type="component" value="Unassembled WGS sequence"/>
</dbReference>